<keyword evidence="6 7" id="KW-0472">Membrane</keyword>
<feature type="transmembrane region" description="Helical" evidence="7">
    <location>
        <begin position="24"/>
        <end position="44"/>
    </location>
</feature>
<comment type="caution">
    <text evidence="10">The sequence shown here is derived from an EMBL/GenBank/DDBJ whole genome shotgun (WGS) entry which is preliminary data.</text>
</comment>
<dbReference type="Pfam" id="PF02687">
    <property type="entry name" value="FtsX"/>
    <property type="match status" value="1"/>
</dbReference>
<keyword evidence="5 7" id="KW-1133">Transmembrane helix</keyword>
<evidence type="ECO:0000256" key="5">
    <source>
        <dbReference type="ARBA" id="ARBA00022989"/>
    </source>
</evidence>
<evidence type="ECO:0000256" key="7">
    <source>
        <dbReference type="SAM" id="Phobius"/>
    </source>
</evidence>
<feature type="domain" description="ABC3 transporter permease C-terminal" evidence="8">
    <location>
        <begin position="283"/>
        <end position="401"/>
    </location>
</feature>
<dbReference type="InterPro" id="IPR051447">
    <property type="entry name" value="Lipoprotein-release_system"/>
</dbReference>
<evidence type="ECO:0000313" key="10">
    <source>
        <dbReference type="EMBL" id="NLF54164.1"/>
    </source>
</evidence>
<dbReference type="PANTHER" id="PTHR30489:SF0">
    <property type="entry name" value="LIPOPROTEIN-RELEASING SYSTEM TRANSMEMBRANE PROTEIN LOLE"/>
    <property type="match status" value="1"/>
</dbReference>
<keyword evidence="3" id="KW-1003">Cell membrane</keyword>
<evidence type="ECO:0000313" key="11">
    <source>
        <dbReference type="Proteomes" id="UP000536534"/>
    </source>
</evidence>
<dbReference type="AlphaFoldDB" id="A0A7X7R828"/>
<feature type="transmembrane region" description="Helical" evidence="7">
    <location>
        <begin position="326"/>
        <end position="350"/>
    </location>
</feature>
<feature type="domain" description="MacB-like periplasmic core" evidence="9">
    <location>
        <begin position="23"/>
        <end position="243"/>
    </location>
</feature>
<evidence type="ECO:0000256" key="1">
    <source>
        <dbReference type="ARBA" id="ARBA00004651"/>
    </source>
</evidence>
<feature type="transmembrane region" description="Helical" evidence="7">
    <location>
        <begin position="370"/>
        <end position="392"/>
    </location>
</feature>
<evidence type="ECO:0000256" key="6">
    <source>
        <dbReference type="ARBA" id="ARBA00023136"/>
    </source>
</evidence>
<sequence>MHPWLPFEWIAAIRFLREGRMQSLLIIVGVGVGVSVIVFMSALLSGLQANLLARTLASQAHIVVLPPEDVARPLRAQDDALLGPLVQKQAQRLRSIDQWQRIRARLTAMPAIAGVSPVASGPAFAVRGDANKSITLIGIEPEHYVRVVDIATRIVGGQLRVNAGEAVIGIELAKDLGAGVGDKLRIGSADGITDTFLITGLFDLGSKSVNARNVYVSLRAAQSLLDLVGGVSSLDLALHDIYAAEILAQRIADDTGLQADSWIRTNAQFFTALSSQSVSSNVIRFFVGLSVAFGIASVLVVSVVQRSREIGILRAMGATRGQMLRTFLLQGGVVGLLGSLLGSALAWLFLSLWQVFARNPDGTPMFEIAVAPGLIAIAAGGATAVGILAALIPARRAAALDPVVAIRG</sequence>
<feature type="transmembrane region" description="Helical" evidence="7">
    <location>
        <begin position="282"/>
        <end position="305"/>
    </location>
</feature>
<dbReference type="InterPro" id="IPR003838">
    <property type="entry name" value="ABC3_permease_C"/>
</dbReference>
<dbReference type="EMBL" id="JAAYYV010000187">
    <property type="protein sequence ID" value="NLF54164.1"/>
    <property type="molecule type" value="Genomic_DNA"/>
</dbReference>
<dbReference type="GO" id="GO:0044874">
    <property type="term" value="P:lipoprotein localization to outer membrane"/>
    <property type="evidence" value="ECO:0007669"/>
    <property type="project" value="TreeGrafter"/>
</dbReference>
<gene>
    <name evidence="10" type="ORF">GX576_07170</name>
</gene>
<comment type="similarity">
    <text evidence="2">Belongs to the ABC-4 integral membrane protein family. LolC/E subfamily.</text>
</comment>
<evidence type="ECO:0000256" key="3">
    <source>
        <dbReference type="ARBA" id="ARBA00022475"/>
    </source>
</evidence>
<dbReference type="Pfam" id="PF12704">
    <property type="entry name" value="MacB_PCD"/>
    <property type="match status" value="1"/>
</dbReference>
<protein>
    <submittedName>
        <fullName evidence="10">ABC transporter permease</fullName>
    </submittedName>
</protein>
<evidence type="ECO:0000256" key="2">
    <source>
        <dbReference type="ARBA" id="ARBA00005236"/>
    </source>
</evidence>
<reference evidence="10 11" key="1">
    <citation type="journal article" date="2020" name="Biotechnol. Biofuels">
        <title>New insights from the biogas microbiome by comprehensive genome-resolved metagenomics of nearly 1600 species originating from multiple anaerobic digesters.</title>
        <authorList>
            <person name="Campanaro S."/>
            <person name="Treu L."/>
            <person name="Rodriguez-R L.M."/>
            <person name="Kovalovszki A."/>
            <person name="Ziels R.M."/>
            <person name="Maus I."/>
            <person name="Zhu X."/>
            <person name="Kougias P.G."/>
            <person name="Basile A."/>
            <person name="Luo G."/>
            <person name="Schluter A."/>
            <person name="Konstantinidis K.T."/>
            <person name="Angelidaki I."/>
        </authorList>
    </citation>
    <scope>NUCLEOTIDE SEQUENCE [LARGE SCALE GENOMIC DNA]</scope>
    <source>
        <strain evidence="10">AS06rmzACSIP_256</strain>
    </source>
</reference>
<proteinExistence type="inferred from homology"/>
<dbReference type="Proteomes" id="UP000536534">
    <property type="component" value="Unassembled WGS sequence"/>
</dbReference>
<name>A0A7X7R828_9RHOO</name>
<organism evidence="10 11">
    <name type="scientific">Thauera phenolivorans</name>
    <dbReference type="NCBI Taxonomy" id="1792543"/>
    <lineage>
        <taxon>Bacteria</taxon>
        <taxon>Pseudomonadati</taxon>
        <taxon>Pseudomonadota</taxon>
        <taxon>Betaproteobacteria</taxon>
        <taxon>Rhodocyclales</taxon>
        <taxon>Zoogloeaceae</taxon>
        <taxon>Thauera</taxon>
    </lineage>
</organism>
<dbReference type="InterPro" id="IPR025857">
    <property type="entry name" value="MacB_PCD"/>
</dbReference>
<evidence type="ECO:0000259" key="9">
    <source>
        <dbReference type="Pfam" id="PF12704"/>
    </source>
</evidence>
<comment type="subcellular location">
    <subcellularLocation>
        <location evidence="1">Cell membrane</location>
        <topology evidence="1">Multi-pass membrane protein</topology>
    </subcellularLocation>
</comment>
<dbReference type="GO" id="GO:0098797">
    <property type="term" value="C:plasma membrane protein complex"/>
    <property type="evidence" value="ECO:0007669"/>
    <property type="project" value="TreeGrafter"/>
</dbReference>
<evidence type="ECO:0000259" key="8">
    <source>
        <dbReference type="Pfam" id="PF02687"/>
    </source>
</evidence>
<keyword evidence="4 7" id="KW-0812">Transmembrane</keyword>
<evidence type="ECO:0000256" key="4">
    <source>
        <dbReference type="ARBA" id="ARBA00022692"/>
    </source>
</evidence>
<accession>A0A7X7R828</accession>
<dbReference type="PANTHER" id="PTHR30489">
    <property type="entry name" value="LIPOPROTEIN-RELEASING SYSTEM TRANSMEMBRANE PROTEIN LOLE"/>
    <property type="match status" value="1"/>
</dbReference>